<comment type="subcellular location">
    <subcellularLocation>
        <location evidence="1">Periplasm</location>
    </subcellularLocation>
</comment>
<keyword evidence="4" id="KW-0574">Periplasm</keyword>
<dbReference type="GO" id="GO:0019808">
    <property type="term" value="F:polyamine binding"/>
    <property type="evidence" value="ECO:0007669"/>
    <property type="project" value="InterPro"/>
</dbReference>
<dbReference type="AlphaFoldDB" id="A0A1T1AXQ5"/>
<evidence type="ECO:0000313" key="6">
    <source>
        <dbReference type="Proteomes" id="UP000190750"/>
    </source>
</evidence>
<dbReference type="PRINTS" id="PR00909">
    <property type="entry name" value="SPERMDNBNDNG"/>
</dbReference>
<dbReference type="Proteomes" id="UP000190750">
    <property type="component" value="Unassembled WGS sequence"/>
</dbReference>
<dbReference type="STRING" id="28066.RF819_05115"/>
<accession>A0A1T1AXQ5</accession>
<dbReference type="GO" id="GO:0015846">
    <property type="term" value="P:polyamine transport"/>
    <property type="evidence" value="ECO:0007669"/>
    <property type="project" value="InterPro"/>
</dbReference>
<name>A0A1T1AXQ5_RHOFE</name>
<keyword evidence="3" id="KW-0732">Signal</keyword>
<keyword evidence="2" id="KW-0813">Transport</keyword>
<evidence type="ECO:0000313" key="5">
    <source>
        <dbReference type="EMBL" id="OOV08904.1"/>
    </source>
</evidence>
<dbReference type="PANTHER" id="PTHR30222">
    <property type="entry name" value="SPERMIDINE/PUTRESCINE-BINDING PERIPLASMIC PROTEIN"/>
    <property type="match status" value="1"/>
</dbReference>
<proteinExistence type="predicted"/>
<reference evidence="5 6" key="1">
    <citation type="submission" date="2017-01" db="EMBL/GenBank/DDBJ databases">
        <title>Genome sequencing of Rhodoferax fermentans JCM 7819.</title>
        <authorList>
            <person name="Kim Y.J."/>
            <person name="Farh M.E.-A."/>
            <person name="Yang D.-C."/>
        </authorList>
    </citation>
    <scope>NUCLEOTIDE SEQUENCE [LARGE SCALE GENOMIC DNA]</scope>
    <source>
        <strain evidence="5 6">JCM 7819</strain>
    </source>
</reference>
<protein>
    <submittedName>
        <fullName evidence="5">Spermidine/putrescine ABC transporter substrate-binding protein</fullName>
    </submittedName>
</protein>
<dbReference type="InterPro" id="IPR006059">
    <property type="entry name" value="SBP"/>
</dbReference>
<keyword evidence="6" id="KW-1185">Reference proteome</keyword>
<gene>
    <name evidence="5" type="ORF">RF819_05115</name>
</gene>
<dbReference type="EMBL" id="MTJN01000002">
    <property type="protein sequence ID" value="OOV08904.1"/>
    <property type="molecule type" value="Genomic_DNA"/>
</dbReference>
<dbReference type="OrthoDB" id="8581273at2"/>
<sequence length="342" mass="38798">MWRRLGLLLALVLPTLGCADILRVLSWPGYADADLVKAFEARTGHKVNVTFIDSDEALWQRVQQNQGRDFDVFAVNTAELQRYIHAGLVSPISLARIPNTRHQLPRFRELENIKGLVRQGQVFGVPYTYAEMGLIYDRQQFKTPPSSLTALWDPRYQGKVLVYNSSSHNFTLAAQSLGNHKPFELAGKQWTTTVNQLIALRRNVLGFYTQPDESVELFRDKKAALMLANYGSQQLQLLRRAGADVGYAIPKEGALAWLDTWAILRPTQKSALAHAWINYLLEPAPSQALEMRQGLANTVSEPAHLQPQDRLVWLEPVENSERRQQLWERIYSGDRAARVLGQ</sequence>
<dbReference type="Gene3D" id="3.40.190.10">
    <property type="entry name" value="Periplasmic binding protein-like II"/>
    <property type="match status" value="2"/>
</dbReference>
<evidence type="ECO:0000256" key="1">
    <source>
        <dbReference type="ARBA" id="ARBA00004418"/>
    </source>
</evidence>
<organism evidence="5 6">
    <name type="scientific">Rhodoferax fermentans</name>
    <dbReference type="NCBI Taxonomy" id="28066"/>
    <lineage>
        <taxon>Bacteria</taxon>
        <taxon>Pseudomonadati</taxon>
        <taxon>Pseudomonadota</taxon>
        <taxon>Betaproteobacteria</taxon>
        <taxon>Burkholderiales</taxon>
        <taxon>Comamonadaceae</taxon>
        <taxon>Rhodoferax</taxon>
    </lineage>
</organism>
<dbReference type="PANTHER" id="PTHR30222:SF17">
    <property type="entry name" value="SPERMIDINE_PUTRESCINE-BINDING PERIPLASMIC PROTEIN"/>
    <property type="match status" value="1"/>
</dbReference>
<dbReference type="InterPro" id="IPR001188">
    <property type="entry name" value="Sperm_putr-bd"/>
</dbReference>
<evidence type="ECO:0000256" key="3">
    <source>
        <dbReference type="ARBA" id="ARBA00022729"/>
    </source>
</evidence>
<dbReference type="Pfam" id="PF13416">
    <property type="entry name" value="SBP_bac_8"/>
    <property type="match status" value="1"/>
</dbReference>
<evidence type="ECO:0000256" key="2">
    <source>
        <dbReference type="ARBA" id="ARBA00022448"/>
    </source>
</evidence>
<comment type="caution">
    <text evidence="5">The sequence shown here is derived from an EMBL/GenBank/DDBJ whole genome shotgun (WGS) entry which is preliminary data.</text>
</comment>
<evidence type="ECO:0000256" key="4">
    <source>
        <dbReference type="ARBA" id="ARBA00022764"/>
    </source>
</evidence>
<dbReference type="SUPFAM" id="SSF53850">
    <property type="entry name" value="Periplasmic binding protein-like II"/>
    <property type="match status" value="1"/>
</dbReference>
<dbReference type="GO" id="GO:0042597">
    <property type="term" value="C:periplasmic space"/>
    <property type="evidence" value="ECO:0007669"/>
    <property type="project" value="UniProtKB-SubCell"/>
</dbReference>